<dbReference type="STRING" id="573729.G2QMR8"/>
<dbReference type="AlphaFoldDB" id="G2QMR8"/>
<evidence type="ECO:0000256" key="1">
    <source>
        <dbReference type="SAM" id="MobiDB-lite"/>
    </source>
</evidence>
<proteinExistence type="predicted"/>
<dbReference type="eggNOG" id="ENOG502RIZV">
    <property type="taxonomic scope" value="Eukaryota"/>
</dbReference>
<dbReference type="RefSeq" id="XP_003666493.1">
    <property type="nucleotide sequence ID" value="XM_003666445.1"/>
</dbReference>
<dbReference type="OrthoDB" id="5226580at2759"/>
<dbReference type="Proteomes" id="UP000007322">
    <property type="component" value="Chromosome 6"/>
</dbReference>
<organism evidence="2 3">
    <name type="scientific">Thermothelomyces thermophilus (strain ATCC 42464 / BCRC 31852 / DSM 1799)</name>
    <name type="common">Sporotrichum thermophile</name>
    <dbReference type="NCBI Taxonomy" id="573729"/>
    <lineage>
        <taxon>Eukaryota</taxon>
        <taxon>Fungi</taxon>
        <taxon>Dikarya</taxon>
        <taxon>Ascomycota</taxon>
        <taxon>Pezizomycotina</taxon>
        <taxon>Sordariomycetes</taxon>
        <taxon>Sordariomycetidae</taxon>
        <taxon>Sordariales</taxon>
        <taxon>Chaetomiaceae</taxon>
        <taxon>Thermothelomyces</taxon>
    </lineage>
</organism>
<keyword evidence="3" id="KW-1185">Reference proteome</keyword>
<evidence type="ECO:0000313" key="3">
    <source>
        <dbReference type="Proteomes" id="UP000007322"/>
    </source>
</evidence>
<evidence type="ECO:0000313" key="2">
    <source>
        <dbReference type="EMBL" id="AEO61248.1"/>
    </source>
</evidence>
<accession>G2QMR8</accession>
<dbReference type="HOGENOM" id="CLU_1035058_0_0_1"/>
<dbReference type="VEuPathDB" id="FungiDB:MYCTH_2113191"/>
<feature type="compositionally biased region" description="Low complexity" evidence="1">
    <location>
        <begin position="24"/>
        <end position="33"/>
    </location>
</feature>
<feature type="region of interest" description="Disordered" evidence="1">
    <location>
        <begin position="1"/>
        <end position="68"/>
    </location>
</feature>
<gene>
    <name evidence="2" type="ORF">MYCTH_2113191</name>
</gene>
<dbReference type="InParanoid" id="G2QMR8"/>
<dbReference type="KEGG" id="mtm:MYCTH_2113191"/>
<sequence>MHRAGTQAEEGKIVEAISMPVAPRSSSTRLSRTPEFPSSPVTGEHTQGTSSVDSQSTASQDGSFFARTPPVYNQHNAVTYLTYRLNLHQPPPGAQDRTHEMLLEGREDLDQVLLSKYRTELMPQHPYVVIPEHIPAAMLRSRHPFLMMAVRVIADSEGLHRMHASIRIIMAHLADRMFRQDEQRSLDLLMGIVHSQLNSLLCLAESLISDFGLNRRHQAEGGEGGWRRTAEEKQLLLVSRAAMNFQKLTSMPFMSAMRESLVELQEIIA</sequence>
<feature type="compositionally biased region" description="Polar residues" evidence="1">
    <location>
        <begin position="39"/>
        <end position="62"/>
    </location>
</feature>
<protein>
    <submittedName>
        <fullName evidence="2">Uncharacterized protein</fullName>
    </submittedName>
</protein>
<name>G2QMR8_THET4</name>
<reference evidence="2 3" key="1">
    <citation type="journal article" date="2011" name="Nat. Biotechnol.">
        <title>Comparative genomic analysis of the thermophilic biomass-degrading fungi Myceliophthora thermophila and Thielavia terrestris.</title>
        <authorList>
            <person name="Berka R.M."/>
            <person name="Grigoriev I.V."/>
            <person name="Otillar R."/>
            <person name="Salamov A."/>
            <person name="Grimwood J."/>
            <person name="Reid I."/>
            <person name="Ishmael N."/>
            <person name="John T."/>
            <person name="Darmond C."/>
            <person name="Moisan M.-C."/>
            <person name="Henrissat B."/>
            <person name="Coutinho P.M."/>
            <person name="Lombard V."/>
            <person name="Natvig D.O."/>
            <person name="Lindquist E."/>
            <person name="Schmutz J."/>
            <person name="Lucas S."/>
            <person name="Harris P."/>
            <person name="Powlowski J."/>
            <person name="Bellemare A."/>
            <person name="Taylor D."/>
            <person name="Butler G."/>
            <person name="de Vries R.P."/>
            <person name="Allijn I.E."/>
            <person name="van den Brink J."/>
            <person name="Ushinsky S."/>
            <person name="Storms R."/>
            <person name="Powell A.J."/>
            <person name="Paulsen I.T."/>
            <person name="Elbourne L.D.H."/>
            <person name="Baker S.E."/>
            <person name="Magnuson J."/>
            <person name="LaBoissiere S."/>
            <person name="Clutterbuck A.J."/>
            <person name="Martinez D."/>
            <person name="Wogulis M."/>
            <person name="de Leon A.L."/>
            <person name="Rey M.W."/>
            <person name="Tsang A."/>
        </authorList>
    </citation>
    <scope>NUCLEOTIDE SEQUENCE [LARGE SCALE GENOMIC DNA]</scope>
    <source>
        <strain evidence="3">ATCC 42464 / BCRC 31852 / DSM 1799</strain>
    </source>
</reference>
<dbReference type="GeneID" id="11506371"/>
<dbReference type="EMBL" id="CP003007">
    <property type="protein sequence ID" value="AEO61248.1"/>
    <property type="molecule type" value="Genomic_DNA"/>
</dbReference>